<comment type="caution">
    <text evidence="6">The sequence shown here is derived from an EMBL/GenBank/DDBJ whole genome shotgun (WGS) entry which is preliminary data.</text>
</comment>
<evidence type="ECO:0000256" key="4">
    <source>
        <dbReference type="SAM" id="MobiDB-lite"/>
    </source>
</evidence>
<dbReference type="GO" id="GO:0045892">
    <property type="term" value="P:negative regulation of DNA-templated transcription"/>
    <property type="evidence" value="ECO:0007669"/>
    <property type="project" value="TreeGrafter"/>
</dbReference>
<dbReference type="PRINTS" id="PR00035">
    <property type="entry name" value="HTHGNTR"/>
</dbReference>
<dbReference type="EMBL" id="RJVJ01000001">
    <property type="protein sequence ID" value="ROR43812.1"/>
    <property type="molecule type" value="Genomic_DNA"/>
</dbReference>
<protein>
    <submittedName>
        <fullName evidence="6">Regulatory GntR family protein</fullName>
    </submittedName>
</protein>
<dbReference type="InterPro" id="IPR036388">
    <property type="entry name" value="WH-like_DNA-bd_sf"/>
</dbReference>
<feature type="region of interest" description="Disordered" evidence="4">
    <location>
        <begin position="1"/>
        <end position="24"/>
    </location>
</feature>
<evidence type="ECO:0000256" key="3">
    <source>
        <dbReference type="ARBA" id="ARBA00023163"/>
    </source>
</evidence>
<dbReference type="GO" id="GO:0003677">
    <property type="term" value="F:DNA binding"/>
    <property type="evidence" value="ECO:0007669"/>
    <property type="project" value="UniProtKB-KW"/>
</dbReference>
<dbReference type="AlphaFoldDB" id="A0A8G1UH16"/>
<evidence type="ECO:0000313" key="6">
    <source>
        <dbReference type="EMBL" id="ROR43812.1"/>
    </source>
</evidence>
<dbReference type="InterPro" id="IPR050679">
    <property type="entry name" value="Bact_HTH_transcr_reg"/>
</dbReference>
<dbReference type="PANTHER" id="PTHR44846:SF17">
    <property type="entry name" value="GNTR-FAMILY TRANSCRIPTIONAL REGULATOR"/>
    <property type="match status" value="1"/>
</dbReference>
<keyword evidence="2" id="KW-0238">DNA-binding</keyword>
<dbReference type="Proteomes" id="UP000267408">
    <property type="component" value="Unassembled WGS sequence"/>
</dbReference>
<feature type="compositionally biased region" description="Basic residues" evidence="4">
    <location>
        <begin position="93"/>
        <end position="107"/>
    </location>
</feature>
<dbReference type="PROSITE" id="PS50949">
    <property type="entry name" value="HTH_GNTR"/>
    <property type="match status" value="1"/>
</dbReference>
<reference evidence="6 7" key="1">
    <citation type="submission" date="2018-11" db="EMBL/GenBank/DDBJ databases">
        <title>Sequencing the genomes of 1000 actinobacteria strains.</title>
        <authorList>
            <person name="Klenk H.-P."/>
        </authorList>
    </citation>
    <scope>NUCLEOTIDE SEQUENCE [LARGE SCALE GENOMIC DNA]</scope>
    <source>
        <strain evidence="6 7">DSM 44780</strain>
    </source>
</reference>
<evidence type="ECO:0000256" key="2">
    <source>
        <dbReference type="ARBA" id="ARBA00023125"/>
    </source>
</evidence>
<evidence type="ECO:0000259" key="5">
    <source>
        <dbReference type="PROSITE" id="PS50949"/>
    </source>
</evidence>
<evidence type="ECO:0000313" key="7">
    <source>
        <dbReference type="Proteomes" id="UP000267408"/>
    </source>
</evidence>
<gene>
    <name evidence="6" type="ORF">EDD39_1981</name>
</gene>
<feature type="region of interest" description="Disordered" evidence="4">
    <location>
        <begin position="75"/>
        <end position="107"/>
    </location>
</feature>
<dbReference type="Gene3D" id="1.10.10.10">
    <property type="entry name" value="Winged helix-like DNA-binding domain superfamily/Winged helix DNA-binding domain"/>
    <property type="match status" value="1"/>
</dbReference>
<keyword evidence="1" id="KW-0805">Transcription regulation</keyword>
<proteinExistence type="predicted"/>
<dbReference type="Pfam" id="PF00392">
    <property type="entry name" value="GntR"/>
    <property type="match status" value="1"/>
</dbReference>
<name>A0A8G1UH16_9ACTN</name>
<keyword evidence="3" id="KW-0804">Transcription</keyword>
<dbReference type="GO" id="GO:0003700">
    <property type="term" value="F:DNA-binding transcription factor activity"/>
    <property type="evidence" value="ECO:0007669"/>
    <property type="project" value="InterPro"/>
</dbReference>
<dbReference type="InterPro" id="IPR000524">
    <property type="entry name" value="Tscrpt_reg_HTH_GntR"/>
</dbReference>
<dbReference type="CDD" id="cd07377">
    <property type="entry name" value="WHTH_GntR"/>
    <property type="match status" value="1"/>
</dbReference>
<accession>A0A8G1UH16</accession>
<dbReference type="SUPFAM" id="SSF46785">
    <property type="entry name" value="Winged helix' DNA-binding domain"/>
    <property type="match status" value="1"/>
</dbReference>
<evidence type="ECO:0000256" key="1">
    <source>
        <dbReference type="ARBA" id="ARBA00023015"/>
    </source>
</evidence>
<organism evidence="6 7">
    <name type="scientific">Kitasatospora cineracea</name>
    <dbReference type="NCBI Taxonomy" id="88074"/>
    <lineage>
        <taxon>Bacteria</taxon>
        <taxon>Bacillati</taxon>
        <taxon>Actinomycetota</taxon>
        <taxon>Actinomycetes</taxon>
        <taxon>Kitasatosporales</taxon>
        <taxon>Streptomycetaceae</taxon>
        <taxon>Kitasatospora</taxon>
    </lineage>
</organism>
<feature type="domain" description="HTH gntR-type" evidence="5">
    <location>
        <begin position="20"/>
        <end position="87"/>
    </location>
</feature>
<dbReference type="SMART" id="SM00345">
    <property type="entry name" value="HTH_GNTR"/>
    <property type="match status" value="1"/>
</dbReference>
<dbReference type="InterPro" id="IPR036390">
    <property type="entry name" value="WH_DNA-bd_sf"/>
</dbReference>
<dbReference type="PANTHER" id="PTHR44846">
    <property type="entry name" value="MANNOSYL-D-GLYCERATE TRANSPORT/METABOLISM SYSTEM REPRESSOR MNGR-RELATED"/>
    <property type="match status" value="1"/>
</dbReference>
<sequence>MTSENTVRSQNSGAAGRPRADRARQVADVLRQQVLSEAFGAGPLPHEDVLAQEFGASRNTVRQALDLLRGEGLVRRVPGTGTSAGAPSGRWPRASRRRRSPRRCGNG</sequence>
<feature type="compositionally biased region" description="Polar residues" evidence="4">
    <location>
        <begin position="1"/>
        <end position="12"/>
    </location>
</feature>